<protein>
    <submittedName>
        <fullName evidence="1">Uncharacterized protein</fullName>
    </submittedName>
</protein>
<dbReference type="STRING" id="1051890.A0A3N4M9I4"/>
<dbReference type="InParanoid" id="A0A3N4M9I4"/>
<dbReference type="PANTHER" id="PTHR37535:SF4">
    <property type="entry name" value="FLUG DOMAIN-CONTAINING PROTEIN"/>
    <property type="match status" value="1"/>
</dbReference>
<dbReference type="AlphaFoldDB" id="A0A3N4M9I4"/>
<evidence type="ECO:0000313" key="2">
    <source>
        <dbReference type="Proteomes" id="UP000267821"/>
    </source>
</evidence>
<dbReference type="OrthoDB" id="4485682at2759"/>
<reference evidence="1 2" key="1">
    <citation type="journal article" date="2018" name="Nat. Ecol. Evol.">
        <title>Pezizomycetes genomes reveal the molecular basis of ectomycorrhizal truffle lifestyle.</title>
        <authorList>
            <person name="Murat C."/>
            <person name="Payen T."/>
            <person name="Noel B."/>
            <person name="Kuo A."/>
            <person name="Morin E."/>
            <person name="Chen J."/>
            <person name="Kohler A."/>
            <person name="Krizsan K."/>
            <person name="Balestrini R."/>
            <person name="Da Silva C."/>
            <person name="Montanini B."/>
            <person name="Hainaut M."/>
            <person name="Levati E."/>
            <person name="Barry K.W."/>
            <person name="Belfiori B."/>
            <person name="Cichocki N."/>
            <person name="Clum A."/>
            <person name="Dockter R.B."/>
            <person name="Fauchery L."/>
            <person name="Guy J."/>
            <person name="Iotti M."/>
            <person name="Le Tacon F."/>
            <person name="Lindquist E.A."/>
            <person name="Lipzen A."/>
            <person name="Malagnac F."/>
            <person name="Mello A."/>
            <person name="Molinier V."/>
            <person name="Miyauchi S."/>
            <person name="Poulain J."/>
            <person name="Riccioni C."/>
            <person name="Rubini A."/>
            <person name="Sitrit Y."/>
            <person name="Splivallo R."/>
            <person name="Traeger S."/>
            <person name="Wang M."/>
            <person name="Zifcakova L."/>
            <person name="Wipf D."/>
            <person name="Zambonelli A."/>
            <person name="Paolocci F."/>
            <person name="Nowrousian M."/>
            <person name="Ottonello S."/>
            <person name="Baldrian P."/>
            <person name="Spatafora J.W."/>
            <person name="Henrissat B."/>
            <person name="Nagy L.G."/>
            <person name="Aury J.M."/>
            <person name="Wincker P."/>
            <person name="Grigoriev I.V."/>
            <person name="Bonfante P."/>
            <person name="Martin F.M."/>
        </authorList>
    </citation>
    <scope>NUCLEOTIDE SEQUENCE [LARGE SCALE GENOMIC DNA]</scope>
    <source>
        <strain evidence="1 2">ATCC MYA-4762</strain>
    </source>
</reference>
<keyword evidence="2" id="KW-1185">Reference proteome</keyword>
<proteinExistence type="predicted"/>
<accession>A0A3N4M9I4</accession>
<organism evidence="1 2">
    <name type="scientific">Terfezia boudieri ATCC MYA-4762</name>
    <dbReference type="NCBI Taxonomy" id="1051890"/>
    <lineage>
        <taxon>Eukaryota</taxon>
        <taxon>Fungi</taxon>
        <taxon>Dikarya</taxon>
        <taxon>Ascomycota</taxon>
        <taxon>Pezizomycotina</taxon>
        <taxon>Pezizomycetes</taxon>
        <taxon>Pezizales</taxon>
        <taxon>Pezizaceae</taxon>
        <taxon>Terfezia</taxon>
    </lineage>
</organism>
<sequence length="264" mass="30463">MTTDPFNTFNQARPGRSAQHLQALLTTEDVSIPKKVYQKGTMRKLDGVEKRFSKFCREMLNMTQVKYTSDAIIPYLQSLFDERKLHSTIQTEWTLLRMISKTLHNDLSGTPNATKVNKFLDYLKAQPIENNTYKTKSVANGSDLRSILQFLWTEDPTFYTAHRYHLQLALFLLVASFTASRPGAIVEGSNHQSSNESLLYGETKLLVLRDEATNKLEWVLAVYFHKRKNRRWKEKACFHLRDIGDDPMTWPVVLIIALSNQTTT</sequence>
<dbReference type="PANTHER" id="PTHR37535">
    <property type="entry name" value="FLUG DOMAIN PROTEIN"/>
    <property type="match status" value="1"/>
</dbReference>
<dbReference type="Proteomes" id="UP000267821">
    <property type="component" value="Unassembled WGS sequence"/>
</dbReference>
<dbReference type="EMBL" id="ML121528">
    <property type="protein sequence ID" value="RPB29242.1"/>
    <property type="molecule type" value="Genomic_DNA"/>
</dbReference>
<evidence type="ECO:0000313" key="1">
    <source>
        <dbReference type="EMBL" id="RPB29242.1"/>
    </source>
</evidence>
<name>A0A3N4M9I4_9PEZI</name>
<gene>
    <name evidence="1" type="ORF">L211DRAFT_845233</name>
</gene>